<evidence type="ECO:0000313" key="2">
    <source>
        <dbReference type="Proteomes" id="UP000198539"/>
    </source>
</evidence>
<feature type="non-terminal residue" evidence="1">
    <location>
        <position position="1"/>
    </location>
</feature>
<dbReference type="Proteomes" id="UP000198539">
    <property type="component" value="Unassembled WGS sequence"/>
</dbReference>
<gene>
    <name evidence="1" type="ORF">SAMN04488238_1537</name>
</gene>
<keyword evidence="2" id="KW-1185">Reference proteome</keyword>
<reference evidence="1 2" key="1">
    <citation type="submission" date="2016-10" db="EMBL/GenBank/DDBJ databases">
        <authorList>
            <person name="de Groot N.N."/>
        </authorList>
    </citation>
    <scope>NUCLEOTIDE SEQUENCE [LARGE SCALE GENOMIC DNA]</scope>
    <source>
        <strain evidence="1 2">CGMCC 1.8894</strain>
    </source>
</reference>
<dbReference type="STRING" id="564137.SAMN04488238_1537"/>
<accession>A0A1H3FZR0</accession>
<sequence length="40" mass="4452">VTGSLGFVCHSPKIITPSREGKLSYFKVTHYRIISSEAEL</sequence>
<dbReference type="AlphaFoldDB" id="A0A1H3FZR0"/>
<evidence type="ECO:0000313" key="1">
    <source>
        <dbReference type="EMBL" id="SDX95868.1"/>
    </source>
</evidence>
<organism evidence="1 2">
    <name type="scientific">Roseicitreum antarcticum</name>
    <dbReference type="NCBI Taxonomy" id="564137"/>
    <lineage>
        <taxon>Bacteria</taxon>
        <taxon>Pseudomonadati</taxon>
        <taxon>Pseudomonadota</taxon>
        <taxon>Alphaproteobacteria</taxon>
        <taxon>Rhodobacterales</taxon>
        <taxon>Paracoccaceae</taxon>
        <taxon>Roseicitreum</taxon>
    </lineage>
</organism>
<name>A0A1H3FZR0_9RHOB</name>
<dbReference type="EMBL" id="FNOM01000053">
    <property type="protein sequence ID" value="SDX95868.1"/>
    <property type="molecule type" value="Genomic_DNA"/>
</dbReference>
<proteinExistence type="predicted"/>
<protein>
    <submittedName>
        <fullName evidence="1">Uncharacterized protein</fullName>
    </submittedName>
</protein>